<feature type="site" description="Important for dimerization" evidence="9">
    <location>
        <position position="278"/>
    </location>
</feature>
<dbReference type="InterPro" id="IPR001653">
    <property type="entry name" value="DAP_epimerase_DapF"/>
</dbReference>
<evidence type="ECO:0000256" key="4">
    <source>
        <dbReference type="ARBA" id="ARBA00022490"/>
    </source>
</evidence>
<evidence type="ECO:0000313" key="11">
    <source>
        <dbReference type="EMBL" id="QCI16230.1"/>
    </source>
</evidence>
<evidence type="ECO:0000256" key="8">
    <source>
        <dbReference type="ARBA" id="ARBA00051712"/>
    </source>
</evidence>
<evidence type="ECO:0000256" key="5">
    <source>
        <dbReference type="ARBA" id="ARBA00022605"/>
    </source>
</evidence>
<feature type="active site" description="Proton donor" evidence="9">
    <location>
        <position position="83"/>
    </location>
</feature>
<protein>
    <recommendedName>
        <fullName evidence="3 9">Diaminopimelate epimerase</fullName>
        <shortName evidence="9">DAP epimerase</shortName>
        <ecNumber evidence="3 9">5.1.1.7</ecNumber>
    </recommendedName>
    <alternativeName>
        <fullName evidence="9">PLP-independent amino acid racemase</fullName>
    </alternativeName>
</protein>
<keyword evidence="7 9" id="KW-0413">Isomerase</keyword>
<dbReference type="HAMAP" id="MF_00197">
    <property type="entry name" value="DAP_epimerase"/>
    <property type="match status" value="1"/>
</dbReference>
<dbReference type="PANTHER" id="PTHR31689:SF0">
    <property type="entry name" value="DIAMINOPIMELATE EPIMERASE"/>
    <property type="match status" value="1"/>
</dbReference>
<dbReference type="GO" id="GO:0009089">
    <property type="term" value="P:lysine biosynthetic process via diaminopimelate"/>
    <property type="evidence" value="ECO:0007669"/>
    <property type="project" value="UniProtKB-UniRule"/>
</dbReference>
<evidence type="ECO:0000256" key="3">
    <source>
        <dbReference type="ARBA" id="ARBA00013080"/>
    </source>
</evidence>
<comment type="catalytic activity">
    <reaction evidence="8 9">
        <text>(2S,6S)-2,6-diaminopimelate = meso-2,6-diaminopimelate</text>
        <dbReference type="Rhea" id="RHEA:15393"/>
        <dbReference type="ChEBI" id="CHEBI:57609"/>
        <dbReference type="ChEBI" id="CHEBI:57791"/>
        <dbReference type="EC" id="5.1.1.7"/>
    </reaction>
</comment>
<feature type="binding site" evidence="9">
    <location>
        <position position="54"/>
    </location>
    <ligand>
        <name>substrate</name>
    </ligand>
</feature>
<keyword evidence="4 9" id="KW-0963">Cytoplasm</keyword>
<evidence type="ECO:0000256" key="2">
    <source>
        <dbReference type="ARBA" id="ARBA00010219"/>
    </source>
</evidence>
<dbReference type="AlphaFoldDB" id="A0A4D6XNR1"/>
<feature type="binding site" evidence="9">
    <location>
        <position position="200"/>
    </location>
    <ligand>
        <name>substrate</name>
    </ligand>
</feature>
<reference evidence="11 12" key="2">
    <citation type="submission" date="2019-05" db="EMBL/GenBank/DDBJ databases">
        <title>Genome evolution of the obligate endosymbiont Buchnera aphidicola.</title>
        <authorList>
            <person name="Moran N.A."/>
        </authorList>
    </citation>
    <scope>NUCLEOTIDE SEQUENCE [LARGE SCALE GENOMIC DNA]</scope>
    <source>
        <strain evidence="11 12">Aar</strain>
    </source>
</reference>
<feature type="binding site" evidence="9">
    <location>
        <position position="21"/>
    </location>
    <ligand>
        <name>substrate</name>
    </ligand>
</feature>
<feature type="binding site" evidence="9">
    <location>
        <begin position="228"/>
        <end position="229"/>
    </location>
    <ligand>
        <name>substrate</name>
    </ligand>
</feature>
<evidence type="ECO:0000256" key="6">
    <source>
        <dbReference type="ARBA" id="ARBA00023154"/>
    </source>
</evidence>
<feature type="binding site" evidence="9">
    <location>
        <begin position="218"/>
        <end position="219"/>
    </location>
    <ligand>
        <name>substrate</name>
    </ligand>
</feature>
<dbReference type="OrthoDB" id="9805408at2"/>
<reference evidence="11 12" key="1">
    <citation type="submission" date="2018-12" db="EMBL/GenBank/DDBJ databases">
        <authorList>
            <person name="Chong R.A."/>
        </authorList>
    </citation>
    <scope>NUCLEOTIDE SEQUENCE [LARGE SCALE GENOMIC DNA]</scope>
    <source>
        <strain evidence="11 12">Aar</strain>
    </source>
</reference>
<feature type="active site" evidence="10">
    <location>
        <position position="83"/>
    </location>
</feature>
<name>A0A4D6XNR1_9GAMM</name>
<comment type="pathway">
    <text evidence="1 9">Amino-acid biosynthesis; L-lysine biosynthesis via DAP pathway; DL-2,6-diaminopimelate from LL-2,6-diaminopimelate: step 1/1.</text>
</comment>
<feature type="binding site" evidence="9">
    <location>
        <position position="167"/>
    </location>
    <ligand>
        <name>substrate</name>
    </ligand>
</feature>
<evidence type="ECO:0000256" key="7">
    <source>
        <dbReference type="ARBA" id="ARBA00023235"/>
    </source>
</evidence>
<evidence type="ECO:0000256" key="1">
    <source>
        <dbReference type="ARBA" id="ARBA00005196"/>
    </source>
</evidence>
<evidence type="ECO:0000313" key="12">
    <source>
        <dbReference type="Proteomes" id="UP000298654"/>
    </source>
</evidence>
<dbReference type="PROSITE" id="PS01326">
    <property type="entry name" value="DAP_EPIMERASE"/>
    <property type="match status" value="1"/>
</dbReference>
<keyword evidence="5 9" id="KW-0028">Amino-acid biosynthesis</keyword>
<organism evidence="11 12">
    <name type="scientific">Buchnera aphidicola</name>
    <name type="common">Artemisaphis artemisicola</name>
    <dbReference type="NCBI Taxonomy" id="1241836"/>
    <lineage>
        <taxon>Bacteria</taxon>
        <taxon>Pseudomonadati</taxon>
        <taxon>Pseudomonadota</taxon>
        <taxon>Gammaproteobacteria</taxon>
        <taxon>Enterobacterales</taxon>
        <taxon>Erwiniaceae</taxon>
        <taxon>Buchnera</taxon>
    </lineage>
</organism>
<dbReference type="NCBIfam" id="TIGR00652">
    <property type="entry name" value="DapF"/>
    <property type="match status" value="1"/>
</dbReference>
<comment type="function">
    <text evidence="9">Catalyzes the stereoinversion of LL-2,6-diaminopimelate (L,L-DAP) to meso-diaminopimelate (meso-DAP), a precursor of L-lysine and an essential component of the bacterial peptidoglycan.</text>
</comment>
<dbReference type="EMBL" id="CP034900">
    <property type="protein sequence ID" value="QCI16230.1"/>
    <property type="molecule type" value="Genomic_DNA"/>
</dbReference>
<dbReference type="SUPFAM" id="SSF54506">
    <property type="entry name" value="Diaminopimelate epimerase-like"/>
    <property type="match status" value="2"/>
</dbReference>
<feature type="site" description="Could be important to modulate the pK values of the two catalytic cysteine residues" evidence="9">
    <location>
        <position position="169"/>
    </location>
</feature>
<feature type="site" description="Could be important to modulate the pK values of the two catalytic cysteine residues" evidence="9">
    <location>
        <position position="218"/>
    </location>
</feature>
<keyword evidence="6 9" id="KW-0457">Lysine biosynthesis</keyword>
<dbReference type="GO" id="GO:0005829">
    <property type="term" value="C:cytosol"/>
    <property type="evidence" value="ECO:0007669"/>
    <property type="project" value="TreeGrafter"/>
</dbReference>
<dbReference type="Proteomes" id="UP000298654">
    <property type="component" value="Chromosome"/>
</dbReference>
<accession>A0A4D6XNR1</accession>
<dbReference type="PANTHER" id="PTHR31689">
    <property type="entry name" value="DIAMINOPIMELATE EPIMERASE, CHLOROPLASTIC"/>
    <property type="match status" value="1"/>
</dbReference>
<comment type="subcellular location">
    <subcellularLocation>
        <location evidence="9">Cytoplasm</location>
    </subcellularLocation>
</comment>
<dbReference type="EC" id="5.1.1.7" evidence="3 9"/>
<sequence length="284" mass="31912">MNLSYRNKKKINFSKMHGLGNDFIIINCIKNSFFLSSSTIKKLSNRHTGIGFDQLLLVEKSNNVAFDFHYRIFNSNGNEVEQCGNGARCFGLFLLLKGLTNKKKICVSTKTKPLIIEFISHNMIKVNMNEPDFTYYKLLLSNIILNNKFSITLIDENLICSLVSIGNPHCVIKVECIKNAPVKIIGKNIEKNSIFPKKINVGFMQVVNKNYIKLRVYERDVGETQSCGSGACAAVAIGIAQKILSNNVEVELLGGKLIIQWKGFGYPLYMIGPAELIYDGYIHI</sequence>
<feature type="active site" description="Proton acceptor" evidence="9">
    <location>
        <position position="227"/>
    </location>
</feature>
<comment type="subunit">
    <text evidence="9">Homodimer.</text>
</comment>
<dbReference type="GO" id="GO:0008837">
    <property type="term" value="F:diaminopimelate epimerase activity"/>
    <property type="evidence" value="ECO:0007669"/>
    <property type="project" value="UniProtKB-UniRule"/>
</dbReference>
<dbReference type="UniPathway" id="UPA00034">
    <property type="reaction ID" value="UER00025"/>
</dbReference>
<gene>
    <name evidence="9" type="primary">dapF</name>
    <name evidence="11" type="ORF">D9V59_02955</name>
</gene>
<feature type="binding site" evidence="9">
    <location>
        <position position="74"/>
    </location>
    <ligand>
        <name>substrate</name>
    </ligand>
</feature>
<dbReference type="Pfam" id="PF01678">
    <property type="entry name" value="DAP_epimerase"/>
    <property type="match status" value="2"/>
</dbReference>
<comment type="similarity">
    <text evidence="2 9">Belongs to the diaminopimelate epimerase family.</text>
</comment>
<dbReference type="InterPro" id="IPR018510">
    <property type="entry name" value="DAP_epimerase_AS"/>
</dbReference>
<dbReference type="FunFam" id="3.10.310.10:FF:000001">
    <property type="entry name" value="Diaminopimelate epimerase"/>
    <property type="match status" value="1"/>
</dbReference>
<evidence type="ECO:0000256" key="9">
    <source>
        <dbReference type="HAMAP-Rule" id="MF_00197"/>
    </source>
</evidence>
<dbReference type="RefSeq" id="WP_158364940.1">
    <property type="nucleotide sequence ID" value="NZ_CP034900.1"/>
</dbReference>
<dbReference type="Gene3D" id="3.10.310.10">
    <property type="entry name" value="Diaminopimelate Epimerase, Chain A, domain 1"/>
    <property type="match status" value="2"/>
</dbReference>
<proteinExistence type="inferred from homology"/>
<evidence type="ECO:0000256" key="10">
    <source>
        <dbReference type="PROSITE-ProRule" id="PRU10125"/>
    </source>
</evidence>
<feature type="binding site" evidence="9">
    <location>
        <begin position="84"/>
        <end position="85"/>
    </location>
    <ligand>
        <name>substrate</name>
    </ligand>
</feature>